<dbReference type="Gene3D" id="3.80.30.20">
    <property type="entry name" value="tm_1862 like domain"/>
    <property type="match status" value="1"/>
</dbReference>
<dbReference type="InterPro" id="IPR058240">
    <property type="entry name" value="rSAM_sf"/>
</dbReference>
<dbReference type="Pfam" id="PF19864">
    <property type="entry name" value="Radical_SAM_N2"/>
    <property type="match status" value="1"/>
</dbReference>
<dbReference type="AlphaFoldDB" id="A0A7C3YQ78"/>
<protein>
    <submittedName>
        <fullName evidence="2">DUF2344 domain-containing protein</fullName>
    </submittedName>
</protein>
<evidence type="ECO:0000313" key="2">
    <source>
        <dbReference type="EMBL" id="HGE99511.1"/>
    </source>
</evidence>
<dbReference type="Pfam" id="PF10105">
    <property type="entry name" value="DUF2344"/>
    <property type="match status" value="1"/>
</dbReference>
<dbReference type="GO" id="GO:0003824">
    <property type="term" value="F:catalytic activity"/>
    <property type="evidence" value="ECO:0007669"/>
    <property type="project" value="InterPro"/>
</dbReference>
<gene>
    <name evidence="2" type="ORF">ENX07_05525</name>
</gene>
<evidence type="ECO:0000259" key="1">
    <source>
        <dbReference type="PROSITE" id="PS51918"/>
    </source>
</evidence>
<proteinExistence type="predicted"/>
<organism evidence="2">
    <name type="scientific">candidate division WOR-3 bacterium</name>
    <dbReference type="NCBI Taxonomy" id="2052148"/>
    <lineage>
        <taxon>Bacteria</taxon>
        <taxon>Bacteria division WOR-3</taxon>
    </lineage>
</organism>
<dbReference type="PANTHER" id="PTHR42731">
    <property type="entry name" value="SLL1084 PROTEIN"/>
    <property type="match status" value="1"/>
</dbReference>
<dbReference type="CDD" id="cd01335">
    <property type="entry name" value="Radical_SAM"/>
    <property type="match status" value="1"/>
</dbReference>
<comment type="caution">
    <text evidence="2">The sequence shown here is derived from an EMBL/GenBank/DDBJ whole genome shotgun (WGS) entry which is preliminary data.</text>
</comment>
<dbReference type="InterPro" id="IPR007197">
    <property type="entry name" value="rSAM"/>
</dbReference>
<dbReference type="SFLD" id="SFLDS00029">
    <property type="entry name" value="Radical_SAM"/>
    <property type="match status" value="1"/>
</dbReference>
<dbReference type="SUPFAM" id="SSF102114">
    <property type="entry name" value="Radical SAM enzymes"/>
    <property type="match status" value="1"/>
</dbReference>
<dbReference type="SMART" id="SM00729">
    <property type="entry name" value="Elp3"/>
    <property type="match status" value="1"/>
</dbReference>
<dbReference type="SFLD" id="SFLDG01082">
    <property type="entry name" value="B12-binding_domain_containing"/>
    <property type="match status" value="1"/>
</dbReference>
<dbReference type="InterPro" id="IPR023404">
    <property type="entry name" value="rSAM_horseshoe"/>
</dbReference>
<dbReference type="EMBL" id="DTMQ01000038">
    <property type="protein sequence ID" value="HGE99511.1"/>
    <property type="molecule type" value="Genomic_DNA"/>
</dbReference>
<feature type="domain" description="Radical SAM core" evidence="1">
    <location>
        <begin position="236"/>
        <end position="464"/>
    </location>
</feature>
<dbReference type="NCBIfam" id="TIGR03936">
    <property type="entry name" value="sam_1_link_chp"/>
    <property type="match status" value="1"/>
</dbReference>
<name>A0A7C3YQ78_UNCW3</name>
<dbReference type="InterPro" id="IPR018768">
    <property type="entry name" value="DUF2344"/>
</dbReference>
<dbReference type="Pfam" id="PF04055">
    <property type="entry name" value="Radical_SAM"/>
    <property type="match status" value="1"/>
</dbReference>
<dbReference type="PROSITE" id="PS51918">
    <property type="entry name" value="RADICAL_SAM"/>
    <property type="match status" value="1"/>
</dbReference>
<accession>A0A7C3YQ78</accession>
<dbReference type="GO" id="GO:0051536">
    <property type="term" value="F:iron-sulfur cluster binding"/>
    <property type="evidence" value="ECO:0007669"/>
    <property type="project" value="InterPro"/>
</dbReference>
<dbReference type="InterPro" id="IPR045784">
    <property type="entry name" value="Radical_SAM_N2"/>
</dbReference>
<dbReference type="InterPro" id="IPR006638">
    <property type="entry name" value="Elp3/MiaA/NifB-like_rSAM"/>
</dbReference>
<reference evidence="2" key="1">
    <citation type="journal article" date="2020" name="mSystems">
        <title>Genome- and Community-Level Interaction Insights into Carbon Utilization and Element Cycling Functions of Hydrothermarchaeota in Hydrothermal Sediment.</title>
        <authorList>
            <person name="Zhou Z."/>
            <person name="Liu Y."/>
            <person name="Xu W."/>
            <person name="Pan J."/>
            <person name="Luo Z.H."/>
            <person name="Li M."/>
        </authorList>
    </citation>
    <scope>NUCLEOTIDE SEQUENCE [LARGE SCALE GENOMIC DNA]</scope>
    <source>
        <strain evidence="2">SpSt-906</strain>
    </source>
</reference>
<sequence>MAMSEMDEKLQKILPLVQKPIRYIDGEYNLLIKEKRPDSITFCLIFPDIYEVGMSNYGLKILYHLLNQDPSVIVERAYAPWPDFAEFLRKNNLPLYSLETKTPLRNFHILGFSLQSELSYPTVLYILDLAGIPLRAEERKDSDPLIIAGGPCCVNPLPVADFFDAFCIGDGEDVVKEIVEVYRHSHSRSREEILSSLAKVEGIYVPSRGKNQVKRRIKEYLGEEEFPFPPIVPICDIVHDRLTIEVMRGCTRGCRFCQAGMINRPVRWRKPEEILRLAERGIRSSGWEEVSLLAFSVSDYPDLPDLLSQLNSLLYKKRVAISLPSMRGEDFSLSLAQKLKAIKKTGLTFAPETISSRLKGLINKDIKEERIFQALAAAAETGWLGVKLYFMIGLPAEKEEDVREIAKFVLSCARSFKKMQIRFSLSPFIPKPHTPLQWQPFSEIKDLEEKIDLLKRETKRGNIRLKWENPYQAQIQAILARGDEKLAHVIFSAYKRGAIFAEWSEFFNYQHWEESFQEAGIDFHPYLEGKPIETPLPWDFIDIGVSKDFLRREALRAEDAIFTPDCRQTNCLACGVCPPGKKREEESIPEKLELGIPPGYERKVAAGTNKKITYRVKYAVGESFLFASHLDIVRQFYRVLRRSELPVIFSSGFSPHPLISFGPPLPVGISSRGEYLDIQLAASYSGNLTRDLAPFLPKGIMILETRVLRKKVDSLGKVINLAEYEIKFPPTFPFDEQKIIARWKRFPAIFRVDLNREGLVIFVAVAPGVRLFPLLAQLFECSENEVRLLSIERKDSYILRNGKIFTPLEDV</sequence>
<dbReference type="PANTHER" id="PTHR42731:SF1">
    <property type="entry name" value="RADICAL SAM DOMAIN PROTEIN"/>
    <property type="match status" value="1"/>
</dbReference>